<reference evidence="2 3" key="1">
    <citation type="journal article" date="2014" name="BMC Genomics">
        <title>Comparison of environmental and isolate Sulfobacillus genomes reveals diverse carbon, sulfur, nitrogen, and hydrogen metabolisms.</title>
        <authorList>
            <person name="Justice N.B."/>
            <person name="Norman A."/>
            <person name="Brown C.T."/>
            <person name="Singh A."/>
            <person name="Thomas B.C."/>
            <person name="Banfield J.F."/>
        </authorList>
    </citation>
    <scope>NUCLEOTIDE SEQUENCE [LARGE SCALE GENOMIC DNA]</scope>
    <source>
        <strain evidence="2">AMDSBA4</strain>
    </source>
</reference>
<gene>
    <name evidence="2" type="ORF">C7B46_16930</name>
</gene>
<protein>
    <recommendedName>
        <fullName evidence="4">Type II secretion system protein GspF domain-containing protein</fullName>
    </recommendedName>
</protein>
<keyword evidence="1" id="KW-0812">Transmembrane</keyword>
<accession>A0A2T2XA46</accession>
<name>A0A2T2XA46_9FIRM</name>
<keyword evidence="1" id="KW-0472">Membrane</keyword>
<dbReference type="Proteomes" id="UP000242972">
    <property type="component" value="Unassembled WGS sequence"/>
</dbReference>
<proteinExistence type="predicted"/>
<evidence type="ECO:0000313" key="3">
    <source>
        <dbReference type="Proteomes" id="UP000242972"/>
    </source>
</evidence>
<dbReference type="EMBL" id="PXYW01000065">
    <property type="protein sequence ID" value="PSR31359.1"/>
    <property type="molecule type" value="Genomic_DNA"/>
</dbReference>
<sequence length="299" mass="31707">MTTLLIIASALTGGLGVWWIFAPKPAGFTFHAVPAPPAKRSRSAVPSAERLQGTARLIWLSGIPLPPLLLQPVSVIVGALGTILALIATHNIPASGIVGIMAYYIPQTLLHNWGLARWREADSEAYVLTNTLQFLLPVFGHPLTALREVAQSIHGPLRTWIAEALAAETTGGSAEQALFDLGVRLAHPELQLLAEILKADRREKPSADLLAELIQAWTERVRQDKKRHAKLAATKRFTTLIIAGPVLGFLALGLLAPGIMGVFSASLAGQAAGALGMALMGGAALVARGALHHAEEVQF</sequence>
<comment type="caution">
    <text evidence="2">The sequence shown here is derived from an EMBL/GenBank/DDBJ whole genome shotgun (WGS) entry which is preliminary data.</text>
</comment>
<evidence type="ECO:0000313" key="2">
    <source>
        <dbReference type="EMBL" id="PSR31359.1"/>
    </source>
</evidence>
<dbReference type="AlphaFoldDB" id="A0A2T2XA46"/>
<organism evidence="2 3">
    <name type="scientific">Sulfobacillus benefaciens</name>
    <dbReference type="NCBI Taxonomy" id="453960"/>
    <lineage>
        <taxon>Bacteria</taxon>
        <taxon>Bacillati</taxon>
        <taxon>Bacillota</taxon>
        <taxon>Clostridia</taxon>
        <taxon>Eubacteriales</taxon>
        <taxon>Clostridiales Family XVII. Incertae Sedis</taxon>
        <taxon>Sulfobacillus</taxon>
    </lineage>
</organism>
<evidence type="ECO:0000256" key="1">
    <source>
        <dbReference type="SAM" id="Phobius"/>
    </source>
</evidence>
<feature type="transmembrane region" description="Helical" evidence="1">
    <location>
        <begin position="237"/>
        <end position="259"/>
    </location>
</feature>
<keyword evidence="1" id="KW-1133">Transmembrane helix</keyword>
<feature type="transmembrane region" description="Helical" evidence="1">
    <location>
        <begin position="69"/>
        <end position="88"/>
    </location>
</feature>
<feature type="transmembrane region" description="Helical" evidence="1">
    <location>
        <begin position="271"/>
        <end position="291"/>
    </location>
</feature>
<evidence type="ECO:0008006" key="4">
    <source>
        <dbReference type="Google" id="ProtNLM"/>
    </source>
</evidence>